<comment type="similarity">
    <text evidence="1">Belongs to the peptidase S66 family.</text>
</comment>
<keyword evidence="3" id="KW-0645">Protease</keyword>
<dbReference type="SUPFAM" id="SSF141986">
    <property type="entry name" value="LD-carboxypeptidase A C-terminal domain-like"/>
    <property type="match status" value="1"/>
</dbReference>
<feature type="domain" description="LD-carboxypeptidase C-terminal" evidence="7">
    <location>
        <begin position="178"/>
        <end position="294"/>
    </location>
</feature>
<evidence type="ECO:0000256" key="5">
    <source>
        <dbReference type="ARBA" id="ARBA00022825"/>
    </source>
</evidence>
<dbReference type="PIRSF" id="PIRSF028757">
    <property type="entry name" value="LD-carboxypeptidase"/>
    <property type="match status" value="1"/>
</dbReference>
<dbReference type="CDD" id="cd07025">
    <property type="entry name" value="Peptidase_S66"/>
    <property type="match status" value="1"/>
</dbReference>
<dbReference type="InterPro" id="IPR027478">
    <property type="entry name" value="LdcA_N"/>
</dbReference>
<protein>
    <submittedName>
        <fullName evidence="8">Muramoyltetrapeptide carboxypeptidase</fullName>
        <ecNumber evidence="8">3.4.17.13</ecNumber>
    </submittedName>
</protein>
<keyword evidence="5" id="KW-0720">Serine protease</keyword>
<feature type="domain" description="LD-carboxypeptidase N-terminal" evidence="6">
    <location>
        <begin position="15"/>
        <end position="131"/>
    </location>
</feature>
<dbReference type="GO" id="GO:0106415">
    <property type="term" value="F:muramoyltetrapeptide carboxypeptidase activity"/>
    <property type="evidence" value="ECO:0007669"/>
    <property type="project" value="UniProtKB-EC"/>
</dbReference>
<dbReference type="SUPFAM" id="SSF52317">
    <property type="entry name" value="Class I glutamine amidotransferase-like"/>
    <property type="match status" value="1"/>
</dbReference>
<name>A0ABS4CR13_9BACI</name>
<evidence type="ECO:0000256" key="1">
    <source>
        <dbReference type="ARBA" id="ARBA00010233"/>
    </source>
</evidence>
<dbReference type="EC" id="3.4.17.13" evidence="8"/>
<keyword evidence="2 8" id="KW-0121">Carboxypeptidase</keyword>
<comment type="caution">
    <text evidence="8">The sequence shown here is derived from an EMBL/GenBank/DDBJ whole genome shotgun (WGS) entry which is preliminary data.</text>
</comment>
<dbReference type="Gene3D" id="3.40.50.10740">
    <property type="entry name" value="Class I glutamine amidotransferase-like"/>
    <property type="match status" value="1"/>
</dbReference>
<keyword evidence="4 8" id="KW-0378">Hydrolase</keyword>
<accession>A0ABS4CR13</accession>
<evidence type="ECO:0000313" key="9">
    <source>
        <dbReference type="Proteomes" id="UP000674416"/>
    </source>
</evidence>
<evidence type="ECO:0000259" key="7">
    <source>
        <dbReference type="Pfam" id="PF17676"/>
    </source>
</evidence>
<dbReference type="InterPro" id="IPR040449">
    <property type="entry name" value="Peptidase_S66_N"/>
</dbReference>
<evidence type="ECO:0000256" key="3">
    <source>
        <dbReference type="ARBA" id="ARBA00022670"/>
    </source>
</evidence>
<dbReference type="InterPro" id="IPR029062">
    <property type="entry name" value="Class_I_gatase-like"/>
</dbReference>
<organism evidence="8 9">
    <name type="scientific">Bacillus capparidis</name>
    <dbReference type="NCBI Taxonomy" id="1840411"/>
    <lineage>
        <taxon>Bacteria</taxon>
        <taxon>Bacillati</taxon>
        <taxon>Bacillota</taxon>
        <taxon>Bacilli</taxon>
        <taxon>Bacillales</taxon>
        <taxon>Bacillaceae</taxon>
        <taxon>Bacillus</taxon>
    </lineage>
</organism>
<evidence type="ECO:0000256" key="4">
    <source>
        <dbReference type="ARBA" id="ARBA00022801"/>
    </source>
</evidence>
<dbReference type="InterPro" id="IPR003507">
    <property type="entry name" value="S66_fam"/>
</dbReference>
<dbReference type="InterPro" id="IPR040921">
    <property type="entry name" value="Peptidase_S66C"/>
</dbReference>
<dbReference type="Proteomes" id="UP000674416">
    <property type="component" value="Unassembled WGS sequence"/>
</dbReference>
<sequence length="308" mass="34214">MKMIKPEKLNKGDTVGIIAPASPPNESKLNKALSFLEELEVNVKLGTSIRQRFGYLAGDDESRLKDLHTMFRDPSIKAIICACGGYGTGRIAGKIDYSLLKKHPKIFWGYSDITFLHTAIHQQTGLVTFHGPMLSSDIGKEDVHDLTKESFKQLFQLDQLKYDETISPLTVLAAGSAEGRLIGGNLALLTSTLGTKYEVDTKNKLLFFEDIDEEPYRVDRMLNQLHMAGKLEEAAGILVCDFNGCEPKNREESLTLEEVINDYVIRVNRPAIMGFKIGHSKPNFAIPVGAKAKMETRNKEVVIESGVK</sequence>
<dbReference type="PANTHER" id="PTHR30237">
    <property type="entry name" value="MURAMOYLTETRAPEPTIDE CARBOXYPEPTIDASE"/>
    <property type="match status" value="1"/>
</dbReference>
<evidence type="ECO:0000259" key="6">
    <source>
        <dbReference type="Pfam" id="PF02016"/>
    </source>
</evidence>
<dbReference type="PANTHER" id="PTHR30237:SF2">
    <property type="entry name" value="MUREIN TETRAPEPTIDE CARBOXYPEPTIDASE"/>
    <property type="match status" value="1"/>
</dbReference>
<reference evidence="8 9" key="1">
    <citation type="submission" date="2021-01" db="EMBL/GenBank/DDBJ databases">
        <title>Genomic Encyclopedia of Type Strains, Phase IV (KMG-IV): sequencing the most valuable type-strain genomes for metagenomic binning, comparative biology and taxonomic classification.</title>
        <authorList>
            <person name="Goeker M."/>
        </authorList>
    </citation>
    <scope>NUCLEOTIDE SEQUENCE [LARGE SCALE GENOMIC DNA]</scope>
    <source>
        <strain evidence="8 9">DSM 103394</strain>
    </source>
</reference>
<gene>
    <name evidence="8" type="ORF">JOC74_000228</name>
</gene>
<dbReference type="Pfam" id="PF17676">
    <property type="entry name" value="Peptidase_S66C"/>
    <property type="match status" value="1"/>
</dbReference>
<proteinExistence type="inferred from homology"/>
<dbReference type="EMBL" id="JAFDST010000001">
    <property type="protein sequence ID" value="MBP1079740.1"/>
    <property type="molecule type" value="Genomic_DNA"/>
</dbReference>
<evidence type="ECO:0000256" key="2">
    <source>
        <dbReference type="ARBA" id="ARBA00022645"/>
    </source>
</evidence>
<dbReference type="Gene3D" id="3.50.30.60">
    <property type="entry name" value="LD-carboxypeptidase A C-terminal domain-like"/>
    <property type="match status" value="1"/>
</dbReference>
<dbReference type="InterPro" id="IPR027461">
    <property type="entry name" value="Carboxypeptidase_A_C_sf"/>
</dbReference>
<dbReference type="Pfam" id="PF02016">
    <property type="entry name" value="Peptidase_S66"/>
    <property type="match status" value="1"/>
</dbReference>
<keyword evidence="9" id="KW-1185">Reference proteome</keyword>
<evidence type="ECO:0000313" key="8">
    <source>
        <dbReference type="EMBL" id="MBP1079740.1"/>
    </source>
</evidence>